<feature type="compositionally biased region" description="Basic and acidic residues" evidence="1">
    <location>
        <begin position="376"/>
        <end position="397"/>
    </location>
</feature>
<dbReference type="PANTHER" id="PTHR11188:SF17">
    <property type="entry name" value="FI21816P1"/>
    <property type="match status" value="1"/>
</dbReference>
<feature type="region of interest" description="Disordered" evidence="1">
    <location>
        <begin position="101"/>
        <end position="178"/>
    </location>
</feature>
<dbReference type="STRING" id="670580.A0A1X6MYT8"/>
<feature type="compositionally biased region" description="Low complexity" evidence="1">
    <location>
        <begin position="309"/>
        <end position="323"/>
    </location>
</feature>
<evidence type="ECO:0000256" key="1">
    <source>
        <dbReference type="SAM" id="MobiDB-lite"/>
    </source>
</evidence>
<feature type="domain" description="Arrestin C-terminal-like" evidence="2">
    <location>
        <begin position="487"/>
        <end position="676"/>
    </location>
</feature>
<protein>
    <recommendedName>
        <fullName evidence="2">Arrestin C-terminal-like domain-containing protein</fullName>
    </recommendedName>
</protein>
<organism evidence="3 4">
    <name type="scientific">Postia placenta MAD-698-R-SB12</name>
    <dbReference type="NCBI Taxonomy" id="670580"/>
    <lineage>
        <taxon>Eukaryota</taxon>
        <taxon>Fungi</taxon>
        <taxon>Dikarya</taxon>
        <taxon>Basidiomycota</taxon>
        <taxon>Agaricomycotina</taxon>
        <taxon>Agaricomycetes</taxon>
        <taxon>Polyporales</taxon>
        <taxon>Adustoporiaceae</taxon>
        <taxon>Rhodonia</taxon>
    </lineage>
</organism>
<feature type="compositionally biased region" description="Basic and acidic residues" evidence="1">
    <location>
        <begin position="327"/>
        <end position="344"/>
    </location>
</feature>
<evidence type="ECO:0000313" key="3">
    <source>
        <dbReference type="EMBL" id="OSX61541.1"/>
    </source>
</evidence>
<name>A0A1X6MYT8_9APHY</name>
<dbReference type="GO" id="GO:0030674">
    <property type="term" value="F:protein-macromolecule adaptor activity"/>
    <property type="evidence" value="ECO:0007669"/>
    <property type="project" value="TreeGrafter"/>
</dbReference>
<dbReference type="Proteomes" id="UP000194127">
    <property type="component" value="Unassembled WGS sequence"/>
</dbReference>
<dbReference type="GeneID" id="36333806"/>
<dbReference type="GO" id="GO:0005829">
    <property type="term" value="C:cytosol"/>
    <property type="evidence" value="ECO:0007669"/>
    <property type="project" value="TreeGrafter"/>
</dbReference>
<dbReference type="AlphaFoldDB" id="A0A1X6MYT8"/>
<dbReference type="GO" id="GO:0005886">
    <property type="term" value="C:plasma membrane"/>
    <property type="evidence" value="ECO:0007669"/>
    <property type="project" value="TreeGrafter"/>
</dbReference>
<feature type="compositionally biased region" description="Basic residues" evidence="1">
    <location>
        <begin position="268"/>
        <end position="278"/>
    </location>
</feature>
<feature type="compositionally biased region" description="Polar residues" evidence="1">
    <location>
        <begin position="216"/>
        <end position="229"/>
    </location>
</feature>
<dbReference type="RefSeq" id="XP_024338335.1">
    <property type="nucleotide sequence ID" value="XM_024488857.1"/>
</dbReference>
<dbReference type="EMBL" id="KZ110598">
    <property type="protein sequence ID" value="OSX61541.1"/>
    <property type="molecule type" value="Genomic_DNA"/>
</dbReference>
<accession>A0A1X6MYT8</accession>
<dbReference type="OrthoDB" id="2238745at2759"/>
<sequence>MPQSKQQQKTGLDIRLAESVVFLRAGDATGRQRTVQADAPPGMLRGLLTLTLAKPTRISSIEIELVGKTSTAWPEGVGARRIEVAEEHEIYSQSYVLFRAGSDSPYRNNRRTLSVGPGLSLDHDEDERSEESSEDHHVQERHGSIHSPIPTERRGRDPAPPPAVFNRGSRRHQSVDQSTFQRDYVLHRDNGRVHPLSLNSAVPHSPSYSEDAAPQYSMTPSTLSPTASVSHRMHTVEESPIQESATDINEFGRSSAPDTERSSLTSVHHVRPMLHMHRSSSSSLRLDSPQPYSARQSFDEDRPPEFIAGSSSSPLPGRSSSRLATLRQREPSRSSDHREVDDGRGRKHKRFSLANVSNALLDVVMDRMRSRSRSAAVDRKPGDDTPPRGRPRERMDAAEEEEEEGNRRERSTLGRVSELVGLDLDDDKEYGDGWKEFRKVIWKLKAYAHRPGAFTTKLSASQEITVVACPSEDDIEETDSIIVERQWDTQMQYLITVSGRSFPIGGIMPISITFMPWTKLKVYRVSVLLEERVDYWTDFKRIARTDPITRLPLLALRHTQKDGPPILPYNPDEMQAFMQSPFAETLPPDEDVGEYASSLMGPGPWRIRKDIQLPDLCTQLHFTNRNKRSNIFVTHTLKIVFRVERGDDQVVDPHTGKRKLFDIVVQTPIHILSVRSLLFSSSLSLRTH</sequence>
<dbReference type="SMART" id="SM01017">
    <property type="entry name" value="Arrestin_C"/>
    <property type="match status" value="1"/>
</dbReference>
<feature type="compositionally biased region" description="Polar residues" evidence="1">
    <location>
        <begin position="197"/>
        <end position="208"/>
    </location>
</feature>
<dbReference type="Gene3D" id="2.60.40.640">
    <property type="match status" value="1"/>
</dbReference>
<evidence type="ECO:0000313" key="4">
    <source>
        <dbReference type="Proteomes" id="UP000194127"/>
    </source>
</evidence>
<feature type="compositionally biased region" description="Basic and acidic residues" evidence="1">
    <location>
        <begin position="130"/>
        <end position="143"/>
    </location>
</feature>
<dbReference type="GO" id="GO:0070086">
    <property type="term" value="P:ubiquitin-dependent endocytosis"/>
    <property type="evidence" value="ECO:0007669"/>
    <property type="project" value="TreeGrafter"/>
</dbReference>
<dbReference type="GO" id="GO:0031625">
    <property type="term" value="F:ubiquitin protein ligase binding"/>
    <property type="evidence" value="ECO:0007669"/>
    <property type="project" value="TreeGrafter"/>
</dbReference>
<dbReference type="InterPro" id="IPR014752">
    <property type="entry name" value="Arrestin-like_C"/>
</dbReference>
<feature type="region of interest" description="Disordered" evidence="1">
    <location>
        <begin position="370"/>
        <end position="412"/>
    </location>
</feature>
<keyword evidence="4" id="KW-1185">Reference proteome</keyword>
<reference evidence="3 4" key="1">
    <citation type="submission" date="2017-04" db="EMBL/GenBank/DDBJ databases">
        <title>Genome Sequence of the Model Brown-Rot Fungus Postia placenta SB12.</title>
        <authorList>
            <consortium name="DOE Joint Genome Institute"/>
            <person name="Gaskell J."/>
            <person name="Kersten P."/>
            <person name="Larrondo L.F."/>
            <person name="Canessa P."/>
            <person name="Martinez D."/>
            <person name="Hibbett D."/>
            <person name="Schmoll M."/>
            <person name="Kubicek C.P."/>
            <person name="Martinez A.T."/>
            <person name="Yadav J."/>
            <person name="Master E."/>
            <person name="Magnuson J.K."/>
            <person name="James T."/>
            <person name="Yaver D."/>
            <person name="Berka R."/>
            <person name="Labutti K."/>
            <person name="Lipzen A."/>
            <person name="Aerts A."/>
            <person name="Barry K."/>
            <person name="Henrissat B."/>
            <person name="Blanchette R."/>
            <person name="Grigoriev I."/>
            <person name="Cullen D."/>
        </authorList>
    </citation>
    <scope>NUCLEOTIDE SEQUENCE [LARGE SCALE GENOMIC DNA]</scope>
    <source>
        <strain evidence="3 4">MAD-698-R-SB12</strain>
    </source>
</reference>
<feature type="region of interest" description="Disordered" evidence="1">
    <location>
        <begin position="195"/>
        <end position="351"/>
    </location>
</feature>
<evidence type="ECO:0000259" key="2">
    <source>
        <dbReference type="SMART" id="SM01017"/>
    </source>
</evidence>
<dbReference type="InterPro" id="IPR050357">
    <property type="entry name" value="Arrestin_domain-protein"/>
</dbReference>
<gene>
    <name evidence="3" type="ORF">POSPLADRAFT_1181646</name>
</gene>
<dbReference type="InterPro" id="IPR011022">
    <property type="entry name" value="Arrestin_C-like"/>
</dbReference>
<proteinExistence type="predicted"/>
<dbReference type="PANTHER" id="PTHR11188">
    <property type="entry name" value="ARRESTIN DOMAIN CONTAINING PROTEIN"/>
    <property type="match status" value="1"/>
</dbReference>
<dbReference type="Pfam" id="PF02752">
    <property type="entry name" value="Arrestin_C"/>
    <property type="match status" value="1"/>
</dbReference>